<dbReference type="SUPFAM" id="SSF54534">
    <property type="entry name" value="FKBP-like"/>
    <property type="match status" value="1"/>
</dbReference>
<dbReference type="AlphaFoldDB" id="A0A9Y3VLP5"/>
<evidence type="ECO:0000256" key="3">
    <source>
        <dbReference type="ARBA" id="ARBA00022723"/>
    </source>
</evidence>
<dbReference type="GO" id="GO:0005509">
    <property type="term" value="F:calcium ion binding"/>
    <property type="evidence" value="ECO:0007669"/>
    <property type="project" value="InterPro"/>
</dbReference>
<protein>
    <recommendedName>
        <fullName evidence="2 11">peptidylprolyl isomerase</fullName>
        <ecNumber evidence="2 11">5.2.1.8</ecNumber>
    </recommendedName>
</protein>
<dbReference type="EC" id="5.2.1.8" evidence="2 11"/>
<evidence type="ECO:0000256" key="4">
    <source>
        <dbReference type="ARBA" id="ARBA00022729"/>
    </source>
</evidence>
<dbReference type="PROSITE" id="PS50222">
    <property type="entry name" value="EF_HAND_2"/>
    <property type="match status" value="2"/>
</dbReference>
<proteinExistence type="predicted"/>
<keyword evidence="6" id="KW-0256">Endoplasmic reticulum</keyword>
<dbReference type="InterPro" id="IPR052273">
    <property type="entry name" value="PPIase_FKBP"/>
</dbReference>
<keyword evidence="7" id="KW-0106">Calcium</keyword>
<dbReference type="RefSeq" id="XP_005738513.1">
    <property type="nucleotide sequence ID" value="XM_005738456.2"/>
</dbReference>
<evidence type="ECO:0000256" key="11">
    <source>
        <dbReference type="PROSITE-ProRule" id="PRU00277"/>
    </source>
</evidence>
<dbReference type="InterPro" id="IPR046357">
    <property type="entry name" value="PPIase_dom_sf"/>
</dbReference>
<dbReference type="CTD" id="55033"/>
<dbReference type="GO" id="GO:0003755">
    <property type="term" value="F:peptidyl-prolyl cis-trans isomerase activity"/>
    <property type="evidence" value="ECO:0007669"/>
    <property type="project" value="UniProtKB-KW"/>
</dbReference>
<dbReference type="PANTHER" id="PTHR46222:SF1">
    <property type="entry name" value="PEPTIDYL-PROLYL CIS-TRANS ISOMERASE FKBP14"/>
    <property type="match status" value="1"/>
</dbReference>
<comment type="catalytic activity">
    <reaction evidence="1 11">
        <text>[protein]-peptidylproline (omega=180) = [protein]-peptidylproline (omega=0)</text>
        <dbReference type="Rhea" id="RHEA:16237"/>
        <dbReference type="Rhea" id="RHEA-COMP:10747"/>
        <dbReference type="Rhea" id="RHEA-COMP:10748"/>
        <dbReference type="ChEBI" id="CHEBI:83833"/>
        <dbReference type="ChEBI" id="CHEBI:83834"/>
        <dbReference type="EC" id="5.2.1.8"/>
    </reaction>
</comment>
<sequence length="230" mass="26404">MGLSSLGVDCSDWHMEASMKEEILKKGRGLGMTLSNCRWRRADSSTVGPFVAEVGCHVWHSLHVFILNSVERESEIEVISSTSHDRKHGDKNPVWLTLGIREVLKGWDKGLQNMCTGERRKLTVPPSLAYGKEGKGKIPPGSTLIFDIELMEIRNGPRSHESFRDMDLNDDWKLSRLEVKEYLKKEFEKHGYSPNDTHHEVMVDDIFKNEDEDKDGFISAREFTYQHDEL</sequence>
<feature type="domain" description="EF-hand" evidence="13">
    <location>
        <begin position="154"/>
        <end position="189"/>
    </location>
</feature>
<dbReference type="Proteomes" id="UP000695023">
    <property type="component" value="Unplaced"/>
</dbReference>
<keyword evidence="8 11" id="KW-0697">Rotamase</keyword>
<dbReference type="FunFam" id="1.10.238.10:FF:000118">
    <property type="entry name" value="Peptidylprolyl isomerase"/>
    <property type="match status" value="1"/>
</dbReference>
<evidence type="ECO:0000259" key="13">
    <source>
        <dbReference type="PROSITE" id="PS50222"/>
    </source>
</evidence>
<dbReference type="PROSITE" id="PS50059">
    <property type="entry name" value="FKBP_PPIASE"/>
    <property type="match status" value="1"/>
</dbReference>
<evidence type="ECO:0000256" key="5">
    <source>
        <dbReference type="ARBA" id="ARBA00022737"/>
    </source>
</evidence>
<evidence type="ECO:0000259" key="12">
    <source>
        <dbReference type="PROSITE" id="PS50059"/>
    </source>
</evidence>
<feature type="domain" description="PPIase FKBP-type" evidence="12">
    <location>
        <begin position="81"/>
        <end position="154"/>
    </location>
</feature>
<reference evidence="15" key="1">
    <citation type="submission" date="2025-08" db="UniProtKB">
        <authorList>
            <consortium name="RefSeq"/>
        </authorList>
    </citation>
    <scope>IDENTIFICATION</scope>
</reference>
<dbReference type="PANTHER" id="PTHR46222">
    <property type="entry name" value="PEPTIDYL-PROLYL CIS-TRANS ISOMERASE FKBP7/14"/>
    <property type="match status" value="1"/>
</dbReference>
<evidence type="ECO:0000313" key="15">
    <source>
        <dbReference type="RefSeq" id="XP_005738513.1"/>
    </source>
</evidence>
<accession>A0A9Y3VLP5</accession>
<evidence type="ECO:0000256" key="8">
    <source>
        <dbReference type="ARBA" id="ARBA00023110"/>
    </source>
</evidence>
<keyword evidence="4" id="KW-0732">Signal</keyword>
<name>A0A9Y3VLP5_9CICH</name>
<keyword evidence="3" id="KW-0479">Metal-binding</keyword>
<keyword evidence="9" id="KW-0325">Glycoprotein</keyword>
<keyword evidence="10 11" id="KW-0413">Isomerase</keyword>
<evidence type="ECO:0000256" key="6">
    <source>
        <dbReference type="ARBA" id="ARBA00022824"/>
    </source>
</evidence>
<dbReference type="InterPro" id="IPR011992">
    <property type="entry name" value="EF-hand-dom_pair"/>
</dbReference>
<dbReference type="GeneID" id="102216147"/>
<evidence type="ECO:0000313" key="14">
    <source>
        <dbReference type="Proteomes" id="UP000695023"/>
    </source>
</evidence>
<evidence type="ECO:0000256" key="7">
    <source>
        <dbReference type="ARBA" id="ARBA00022837"/>
    </source>
</evidence>
<keyword evidence="5" id="KW-0677">Repeat</keyword>
<evidence type="ECO:0000256" key="1">
    <source>
        <dbReference type="ARBA" id="ARBA00000971"/>
    </source>
</evidence>
<dbReference type="PROSITE" id="PS00018">
    <property type="entry name" value="EF_HAND_1"/>
    <property type="match status" value="1"/>
</dbReference>
<evidence type="ECO:0000256" key="10">
    <source>
        <dbReference type="ARBA" id="ARBA00023235"/>
    </source>
</evidence>
<keyword evidence="14" id="KW-1185">Reference proteome</keyword>
<dbReference type="InterPro" id="IPR018247">
    <property type="entry name" value="EF_Hand_1_Ca_BS"/>
</dbReference>
<gene>
    <name evidence="15" type="primary">fkbp14</name>
</gene>
<organism evidence="14 15">
    <name type="scientific">Pundamilia nyererei</name>
    <dbReference type="NCBI Taxonomy" id="303518"/>
    <lineage>
        <taxon>Eukaryota</taxon>
        <taxon>Metazoa</taxon>
        <taxon>Chordata</taxon>
        <taxon>Craniata</taxon>
        <taxon>Vertebrata</taxon>
        <taxon>Euteleostomi</taxon>
        <taxon>Actinopterygii</taxon>
        <taxon>Neopterygii</taxon>
        <taxon>Teleostei</taxon>
        <taxon>Neoteleostei</taxon>
        <taxon>Acanthomorphata</taxon>
        <taxon>Ovalentaria</taxon>
        <taxon>Cichlomorphae</taxon>
        <taxon>Cichliformes</taxon>
        <taxon>Cichlidae</taxon>
        <taxon>African cichlids</taxon>
        <taxon>Pseudocrenilabrinae</taxon>
        <taxon>Haplochromini</taxon>
        <taxon>Pundamilia</taxon>
    </lineage>
</organism>
<dbReference type="InterPro" id="IPR001179">
    <property type="entry name" value="PPIase_FKBP_dom"/>
</dbReference>
<dbReference type="Gene3D" id="1.10.238.10">
    <property type="entry name" value="EF-hand"/>
    <property type="match status" value="1"/>
</dbReference>
<feature type="domain" description="EF-hand" evidence="13">
    <location>
        <begin position="198"/>
        <end position="230"/>
    </location>
</feature>
<dbReference type="InterPro" id="IPR002048">
    <property type="entry name" value="EF_hand_dom"/>
</dbReference>
<dbReference type="Pfam" id="PF00254">
    <property type="entry name" value="FKBP_C"/>
    <property type="match status" value="1"/>
</dbReference>
<evidence type="ECO:0000256" key="2">
    <source>
        <dbReference type="ARBA" id="ARBA00013194"/>
    </source>
</evidence>
<dbReference type="Gene3D" id="3.10.50.40">
    <property type="match status" value="1"/>
</dbReference>
<dbReference type="GO" id="GO:0005783">
    <property type="term" value="C:endoplasmic reticulum"/>
    <property type="evidence" value="ECO:0007669"/>
    <property type="project" value="UniProtKB-ARBA"/>
</dbReference>
<dbReference type="SUPFAM" id="SSF47473">
    <property type="entry name" value="EF-hand"/>
    <property type="match status" value="1"/>
</dbReference>
<evidence type="ECO:0000256" key="9">
    <source>
        <dbReference type="ARBA" id="ARBA00023180"/>
    </source>
</evidence>